<accession>A0A8H4KG24</accession>
<evidence type="ECO:0000256" key="3">
    <source>
        <dbReference type="PIRSR" id="PIRSR000509-1"/>
    </source>
</evidence>
<dbReference type="GO" id="GO:0016765">
    <property type="term" value="F:transferase activity, transferring alkyl or aryl (other than methyl) groups"/>
    <property type="evidence" value="ECO:0007669"/>
    <property type="project" value="InterPro"/>
</dbReference>
<dbReference type="AlphaFoldDB" id="A0A8H4KG24"/>
<organism evidence="4 5">
    <name type="scientific">Fusarium austroafricanum</name>
    <dbReference type="NCBI Taxonomy" id="2364996"/>
    <lineage>
        <taxon>Eukaryota</taxon>
        <taxon>Fungi</taxon>
        <taxon>Dikarya</taxon>
        <taxon>Ascomycota</taxon>
        <taxon>Pezizomycotina</taxon>
        <taxon>Sordariomycetes</taxon>
        <taxon>Hypocreomycetidae</taxon>
        <taxon>Hypocreales</taxon>
        <taxon>Nectriaceae</taxon>
        <taxon>Fusarium</taxon>
        <taxon>Fusarium concolor species complex</taxon>
    </lineage>
</organism>
<dbReference type="CDD" id="cd13929">
    <property type="entry name" value="PT-DMATS_CymD"/>
    <property type="match status" value="1"/>
</dbReference>
<dbReference type="Proteomes" id="UP000605986">
    <property type="component" value="Unassembled WGS sequence"/>
</dbReference>
<name>A0A8H4KG24_9HYPO</name>
<keyword evidence="2 4" id="KW-0808">Transferase</keyword>
<dbReference type="InterPro" id="IPR033964">
    <property type="entry name" value="ABBA"/>
</dbReference>
<evidence type="ECO:0000313" key="4">
    <source>
        <dbReference type="EMBL" id="KAF4450562.1"/>
    </source>
</evidence>
<dbReference type="PANTHER" id="PTHR40627">
    <property type="entry name" value="INDOLE PRENYLTRANSFERASE TDIB-RELATED"/>
    <property type="match status" value="1"/>
</dbReference>
<dbReference type="PANTHER" id="PTHR40627:SF4">
    <property type="entry name" value="PRENYLTRANSFERASE ASQH1-RELATED"/>
    <property type="match status" value="1"/>
</dbReference>
<comment type="caution">
    <text evidence="4">The sequence shown here is derived from an EMBL/GenBank/DDBJ whole genome shotgun (WGS) entry which is preliminary data.</text>
</comment>
<dbReference type="EMBL" id="JAADJG010000245">
    <property type="protein sequence ID" value="KAF4450562.1"/>
    <property type="molecule type" value="Genomic_DNA"/>
</dbReference>
<comment type="similarity">
    <text evidence="1">Belongs to the tryptophan dimethylallyltransferase family.</text>
</comment>
<feature type="binding site" evidence="3">
    <location>
        <position position="287"/>
    </location>
    <ligand>
        <name>dimethylallyl diphosphate</name>
        <dbReference type="ChEBI" id="CHEBI:57623"/>
    </ligand>
</feature>
<dbReference type="SFLD" id="SFLDS00036">
    <property type="entry name" value="Aromatic_Prenyltransferase"/>
    <property type="match status" value="1"/>
</dbReference>
<feature type="binding site" evidence="3">
    <location>
        <position position="121"/>
    </location>
    <ligand>
        <name>L-tryptophan</name>
        <dbReference type="ChEBI" id="CHEBI:57912"/>
    </ligand>
</feature>
<feature type="binding site" evidence="3">
    <location>
        <position position="216"/>
    </location>
    <ligand>
        <name>dimethylallyl diphosphate</name>
        <dbReference type="ChEBI" id="CHEBI:57623"/>
    </ligand>
</feature>
<feature type="binding site" evidence="3">
    <location>
        <position position="283"/>
    </location>
    <ligand>
        <name>dimethylallyl diphosphate</name>
        <dbReference type="ChEBI" id="CHEBI:57623"/>
    </ligand>
</feature>
<evidence type="ECO:0000256" key="2">
    <source>
        <dbReference type="ARBA" id="ARBA00022679"/>
    </source>
</evidence>
<dbReference type="GO" id="GO:0009820">
    <property type="term" value="P:alkaloid metabolic process"/>
    <property type="evidence" value="ECO:0007669"/>
    <property type="project" value="InterPro"/>
</dbReference>
<protein>
    <submittedName>
        <fullName evidence="4">Aromatic prenyltransferase</fullName>
    </submittedName>
</protein>
<feature type="binding site" evidence="3">
    <location>
        <position position="136"/>
    </location>
    <ligand>
        <name>dimethylallyl diphosphate</name>
        <dbReference type="ChEBI" id="CHEBI:57623"/>
    </ligand>
</feature>
<dbReference type="InterPro" id="IPR017795">
    <property type="entry name" value="ABBA_NscD-like"/>
</dbReference>
<evidence type="ECO:0000256" key="1">
    <source>
        <dbReference type="ARBA" id="ARBA00010209"/>
    </source>
</evidence>
<keyword evidence="5" id="KW-1185">Reference proteome</keyword>
<dbReference type="Pfam" id="PF11991">
    <property type="entry name" value="Trp_DMAT"/>
    <property type="match status" value="1"/>
</dbReference>
<dbReference type="InterPro" id="IPR012148">
    <property type="entry name" value="ABBA_DMATS-like"/>
</dbReference>
<dbReference type="OrthoDB" id="5392033at2759"/>
<reference evidence="4" key="1">
    <citation type="submission" date="2020-01" db="EMBL/GenBank/DDBJ databases">
        <title>Identification and distribution of gene clusters putatively required for synthesis of sphingolipid metabolism inhibitors in phylogenetically diverse species of the filamentous fungus Fusarium.</title>
        <authorList>
            <person name="Kim H.-S."/>
            <person name="Busman M."/>
            <person name="Brown D.W."/>
            <person name="Divon H."/>
            <person name="Uhlig S."/>
            <person name="Proctor R.H."/>
        </authorList>
    </citation>
    <scope>NUCLEOTIDE SEQUENCE</scope>
    <source>
        <strain evidence="4">NRRL 53441</strain>
    </source>
</reference>
<proteinExistence type="inferred from homology"/>
<dbReference type="PIRSF" id="PIRSF000509">
    <property type="entry name" value="Trp_DMAT"/>
    <property type="match status" value="1"/>
</dbReference>
<feature type="binding site" evidence="3">
    <location>
        <position position="285"/>
    </location>
    <ligand>
        <name>dimethylallyl diphosphate</name>
        <dbReference type="ChEBI" id="CHEBI:57623"/>
    </ligand>
</feature>
<gene>
    <name evidence="4" type="ORF">F53441_6342</name>
</gene>
<feature type="binding site" evidence="3">
    <location>
        <position position="371"/>
    </location>
    <ligand>
        <name>dimethylallyl diphosphate</name>
        <dbReference type="ChEBI" id="CHEBI:57623"/>
    </ligand>
</feature>
<evidence type="ECO:0000313" key="5">
    <source>
        <dbReference type="Proteomes" id="UP000605986"/>
    </source>
</evidence>
<feature type="binding site" evidence="3">
    <location>
        <position position="214"/>
    </location>
    <ligand>
        <name>dimethylallyl diphosphate</name>
        <dbReference type="ChEBI" id="CHEBI:57623"/>
    </ligand>
</feature>
<dbReference type="NCBIfam" id="TIGR03429">
    <property type="entry name" value="arom_pren_DMATS"/>
    <property type="match status" value="1"/>
</dbReference>
<sequence length="422" mass="47909">MSSALLTVWRSVMAKLKTISLDPLYALPSTGSSRDEVLYLPAWHRVDSDCQGALGSNGRFWWERHGYALAILLHKSSYSYSAQVTILEFFARFLAPWLGPVDERGVERWKSFMTDDHNPLELSWDWSTARKPPTIRLSLEPIGEHAGTAQDLCNMHASNDFVKALLGDYPGHNMEWFHHFNNFFNEGVEIPTDMGHASKIFWAFNLDANDLAGKVYFTPRYRAMASGKTNFQIISEAIEAAPTSSREKLSALYMFQEYVGQQKKSPLEVEALAIDLVDPSQSRLKIYFRSRQTSFQSVRDIMTLDGRLINEKTAKHAEKGLSNLRRLWDSIFDQQGVPDESPLPSSNHETAGILYYVDFHLGGQMPKVKIYLPVRHYAKNDWQVMQAVSSYMSSTLEGLHGTTYLEENDAPLAFCEAMSDIL</sequence>